<evidence type="ECO:0000256" key="12">
    <source>
        <dbReference type="SAM" id="MobiDB-lite"/>
    </source>
</evidence>
<dbReference type="PROSITE" id="PS50109">
    <property type="entry name" value="HIS_KIN"/>
    <property type="match status" value="1"/>
</dbReference>
<comment type="caution">
    <text evidence="16">The sequence shown here is derived from an EMBL/GenBank/DDBJ whole genome shotgun (WGS) entry which is preliminary data.</text>
</comment>
<dbReference type="SUPFAM" id="SSF55874">
    <property type="entry name" value="ATPase domain of HSP90 chaperone/DNA topoisomerase II/histidine kinase"/>
    <property type="match status" value="1"/>
</dbReference>
<comment type="catalytic activity">
    <reaction evidence="1">
        <text>ATP + protein L-histidine = ADP + protein N-phospho-L-histidine.</text>
        <dbReference type="EC" id="2.7.13.3"/>
    </reaction>
</comment>
<dbReference type="GO" id="GO:0005524">
    <property type="term" value="F:ATP binding"/>
    <property type="evidence" value="ECO:0007669"/>
    <property type="project" value="UniProtKB-KW"/>
</dbReference>
<dbReference type="PRINTS" id="PR00344">
    <property type="entry name" value="BCTRLSENSOR"/>
</dbReference>
<evidence type="ECO:0000259" key="13">
    <source>
        <dbReference type="PROSITE" id="PS50109"/>
    </source>
</evidence>
<feature type="modified residue" description="Phosphohistidine" evidence="9">
    <location>
        <position position="1618"/>
    </location>
</feature>
<dbReference type="EC" id="2.7.13.3" evidence="2"/>
<dbReference type="SMART" id="SM00448">
    <property type="entry name" value="REC"/>
    <property type="match status" value="1"/>
</dbReference>
<accession>A0A7W2FE88</accession>
<evidence type="ECO:0000256" key="9">
    <source>
        <dbReference type="PROSITE-ProRule" id="PRU00110"/>
    </source>
</evidence>
<feature type="domain" description="Response regulatory" evidence="14">
    <location>
        <begin position="1410"/>
        <end position="1532"/>
    </location>
</feature>
<evidence type="ECO:0000256" key="2">
    <source>
        <dbReference type="ARBA" id="ARBA00012438"/>
    </source>
</evidence>
<gene>
    <name evidence="16" type="ORF">H3H39_23745</name>
</gene>
<dbReference type="PANTHER" id="PTHR43547:SF2">
    <property type="entry name" value="HYBRID SIGNAL TRANSDUCTION HISTIDINE KINASE C"/>
    <property type="match status" value="1"/>
</dbReference>
<keyword evidence="3 10" id="KW-0597">Phosphoprotein</keyword>
<dbReference type="InterPro" id="IPR011006">
    <property type="entry name" value="CheY-like_superfamily"/>
</dbReference>
<evidence type="ECO:0000256" key="10">
    <source>
        <dbReference type="PROSITE-ProRule" id="PRU00169"/>
    </source>
</evidence>
<dbReference type="InterPro" id="IPR003018">
    <property type="entry name" value="GAF"/>
</dbReference>
<feature type="domain" description="HPt" evidence="15">
    <location>
        <begin position="1579"/>
        <end position="1679"/>
    </location>
</feature>
<dbReference type="EMBL" id="JACEZU010000014">
    <property type="protein sequence ID" value="MBA5690065.1"/>
    <property type="molecule type" value="Genomic_DNA"/>
</dbReference>
<dbReference type="Pfam" id="PF07494">
    <property type="entry name" value="Reg_prop"/>
    <property type="match status" value="6"/>
</dbReference>
<evidence type="ECO:0000259" key="14">
    <source>
        <dbReference type="PROSITE" id="PS50110"/>
    </source>
</evidence>
<dbReference type="Gene3D" id="3.30.565.10">
    <property type="entry name" value="Histidine kinase-like ATPase, C-terminal domain"/>
    <property type="match status" value="1"/>
</dbReference>
<name>A0A7W2FE88_9BURK</name>
<keyword evidence="4" id="KW-0808">Transferase</keyword>
<keyword evidence="7" id="KW-0067">ATP-binding</keyword>
<dbReference type="PROSITE" id="PS50110">
    <property type="entry name" value="RESPONSE_REGULATORY"/>
    <property type="match status" value="1"/>
</dbReference>
<dbReference type="SMART" id="SM00387">
    <property type="entry name" value="HATPase_c"/>
    <property type="match status" value="1"/>
</dbReference>
<dbReference type="InterPro" id="IPR036097">
    <property type="entry name" value="HisK_dim/P_sf"/>
</dbReference>
<keyword evidence="8" id="KW-0902">Two-component regulatory system</keyword>
<evidence type="ECO:0000259" key="15">
    <source>
        <dbReference type="PROSITE" id="PS50894"/>
    </source>
</evidence>
<keyword evidence="6" id="KW-0418">Kinase</keyword>
<reference evidence="16 17" key="1">
    <citation type="submission" date="2020-07" db="EMBL/GenBank/DDBJ databases">
        <title>Novel species isolated from subtropical streams in China.</title>
        <authorList>
            <person name="Lu H."/>
        </authorList>
    </citation>
    <scope>NUCLEOTIDE SEQUENCE [LARGE SCALE GENOMIC DNA]</scope>
    <source>
        <strain evidence="16 17">LX47W</strain>
    </source>
</reference>
<dbReference type="Pfam" id="PF00512">
    <property type="entry name" value="HisKA"/>
    <property type="match status" value="1"/>
</dbReference>
<dbReference type="InterPro" id="IPR005467">
    <property type="entry name" value="His_kinase_dom"/>
</dbReference>
<keyword evidence="5" id="KW-0547">Nucleotide-binding</keyword>
<dbReference type="SMART" id="SM00065">
    <property type="entry name" value="GAF"/>
    <property type="match status" value="1"/>
</dbReference>
<evidence type="ECO:0000256" key="7">
    <source>
        <dbReference type="ARBA" id="ARBA00022840"/>
    </source>
</evidence>
<dbReference type="SUPFAM" id="SSF52172">
    <property type="entry name" value="CheY-like"/>
    <property type="match status" value="1"/>
</dbReference>
<dbReference type="InterPro" id="IPR013783">
    <property type="entry name" value="Ig-like_fold"/>
</dbReference>
<evidence type="ECO:0000256" key="3">
    <source>
        <dbReference type="ARBA" id="ARBA00022553"/>
    </source>
</evidence>
<dbReference type="Gene3D" id="2.60.40.10">
    <property type="entry name" value="Immunoglobulins"/>
    <property type="match status" value="1"/>
</dbReference>
<dbReference type="CDD" id="cd00082">
    <property type="entry name" value="HisKA"/>
    <property type="match status" value="1"/>
</dbReference>
<evidence type="ECO:0000256" key="6">
    <source>
        <dbReference type="ARBA" id="ARBA00022777"/>
    </source>
</evidence>
<dbReference type="PROSITE" id="PS50894">
    <property type="entry name" value="HPT"/>
    <property type="match status" value="1"/>
</dbReference>
<evidence type="ECO:0000256" key="11">
    <source>
        <dbReference type="SAM" id="Coils"/>
    </source>
</evidence>
<dbReference type="FunFam" id="2.60.40.10:FF:000791">
    <property type="entry name" value="Two-component system sensor histidine kinase/response regulator"/>
    <property type="match status" value="1"/>
</dbReference>
<dbReference type="InterPro" id="IPR011123">
    <property type="entry name" value="Y_Y_Y"/>
</dbReference>
<dbReference type="Pfam" id="PF02518">
    <property type="entry name" value="HATPase_c"/>
    <property type="match status" value="1"/>
</dbReference>
<dbReference type="InterPro" id="IPR008207">
    <property type="entry name" value="Sig_transdc_His_kin_Hpt_dom"/>
</dbReference>
<dbReference type="Pfam" id="PF13185">
    <property type="entry name" value="GAF_2"/>
    <property type="match status" value="1"/>
</dbReference>
<dbReference type="FunFam" id="3.30.565.10:FF:000078">
    <property type="entry name" value="Two-component sensor histidine kinase"/>
    <property type="match status" value="1"/>
</dbReference>
<dbReference type="SUPFAM" id="SSF47226">
    <property type="entry name" value="Histidine-containing phosphotransfer domain, HPT domain"/>
    <property type="match status" value="1"/>
</dbReference>
<dbReference type="InterPro" id="IPR001789">
    <property type="entry name" value="Sig_transdc_resp-reg_receiver"/>
</dbReference>
<feature type="modified residue" description="4-aspartylphosphate" evidence="10">
    <location>
        <position position="1459"/>
    </location>
</feature>
<sequence>MCWPFSAAEPWDGTRVLLLIRRLCSLLLLPAALLWAAGLHAAWAGAPPRTLRFEQLTVEHGLAQESVLAIAQDKQGFIWLGTQAGLTRFDGYRTITYKSVVSDPRSLGDNWVRVLHLDSAGQLWVGTDGGLDRYDPLTRGFDHFLPHESAKRGNGNRHVRAIVDDGLGGLWLATGDGLHHFDPSSARFTSWHHDDADAASLADDQVNALVRDWSGRLWVGTATGLDMLAPGATRFQHFQMDAAPDAKANFVAALQLDQDGALWVGTLAGLERWQLGEGAPRRHRLGAREGLKGGNITAIYQDGEHNLWIGSGADGLYRWLPHENRLAQYRHQLGDNHSVADDQISALFRDRVGTFWVGTWNDGVSRVDMGSGGFARLVRQADQRQALSDNKVRAIVADGHGQLWLGTSAGLNLYDPATGHARAWHHAPGGLSDDLVTALWRDAGGNLWIGGRAGINRMDAASGAMQAWSFSHGDPAGDTIRNIVGDRGGLLWIASRGGLHRFDPRTGVSHTYRHDPADSTSLADNVVRPILEDRRGNLWVGTFNGLDLLDRKSGHFRHFRRDPADPSSLSHDEVHYLYQDEQGTIWVGTAAGLNRMEQGADGSVKFKRYLRRDGIGDDAIASILPDGAGHLWLSTNTGLSRLNTRTGLVRNYSGADGTIEGAYFDGSALRADDGTLYFGGFNGITAFAPAEVRENSVAPTVAITDFQVFSKSLRPGQGAHGQVLSGAIEHTGALTLDQADSVFSLEFTALHYAAPQRNRFAYQLQGFDKDWVVTDSSKRFATYTNLDPGQYTFRVKAANKDGIWNDNAATLVITIRPPLWKTWWFRTLAAALLVTIGYAAYQARMRGLRRQKAMLERQVSLRTTEVEQKNQLLRQQTQELEQRRLEAESQRAEAEQRRVDTERQKQEVERQKENVEQAHRNISVLSELGREMSATLDMETAMRTLYRHVHHLMDAQMFGIGFVQEERGIIEFPFAIESGVRTLPYTRRLDNPNQLAVWCVTHRSEVFINDLDAEYHRYMDESGMRQLAPCVREDGVPPAVALSMIYTPLIVNDKVVGLLCVQSEGRHAYQQVHLDMMQTLAAHAAVGLENARAYQQLEEALQALRLTQEQLLLQERQVRLHTDELALANRALQENDERLRLAKQKAEDATRQKSEFLANMSHEMRTPLAGVIGMLTFALRDGQLQESTREQILRGQVNAQSLLSIINDLLDFSKIEAGKLTIENIDFALASTVENVVSLFEEQAAAHSVGFSLEFGDGLPQFVVGDPTRLRQVLVNLVGNAFKFTQRGAVRMRVERVAPGQSQGGVDSPPGVNLIRFTVADSGIGIPADAMSRLFQKFEQADSTTTRRYGGTGLGLAICRQLVELMGGEIRVASTPGVGSTFSFELPMANGVAPPVVPHVPREPHSHQLKVLCAEDFPTNQIIIRMMLEELGHKVDIAANGLLAVKACSMTRYDLILMDGRMPEMDGASATRLIRSGGSPDAPVRDQELMIIALTANASEEDRSRYLASGMDDFLTKPIDEAALHWQLSRAIERQLQRGVALARMEPRRPAAGTADLDAMFGVAPAGPESARAAQHSGKGDLRARLRGAFLQDVPGRLAELDNALASRDGEAAGRLLHGIKGSAGYLEEQELQALCGELELAADHGYWTQIEAGLPRLRQLLEQTAAAAATAATAAAAL</sequence>
<keyword evidence="11" id="KW-0175">Coiled coil</keyword>
<dbReference type="InterPro" id="IPR003661">
    <property type="entry name" value="HisK_dim/P_dom"/>
</dbReference>
<dbReference type="PANTHER" id="PTHR43547">
    <property type="entry name" value="TWO-COMPONENT HISTIDINE KINASE"/>
    <property type="match status" value="1"/>
</dbReference>
<dbReference type="Gene3D" id="3.30.450.40">
    <property type="match status" value="1"/>
</dbReference>
<dbReference type="Pfam" id="PF01627">
    <property type="entry name" value="Hpt"/>
    <property type="match status" value="1"/>
</dbReference>
<dbReference type="InterPro" id="IPR011110">
    <property type="entry name" value="Reg_prop"/>
</dbReference>
<dbReference type="Pfam" id="PF07495">
    <property type="entry name" value="Y_Y_Y"/>
    <property type="match status" value="1"/>
</dbReference>
<dbReference type="Gene3D" id="1.10.287.130">
    <property type="match status" value="1"/>
</dbReference>
<dbReference type="InterPro" id="IPR036890">
    <property type="entry name" value="HATPase_C_sf"/>
</dbReference>
<evidence type="ECO:0000313" key="17">
    <source>
        <dbReference type="Proteomes" id="UP000573499"/>
    </source>
</evidence>
<dbReference type="FunFam" id="1.10.287.130:FF:000002">
    <property type="entry name" value="Two-component osmosensing histidine kinase"/>
    <property type="match status" value="1"/>
</dbReference>
<dbReference type="InterPro" id="IPR003594">
    <property type="entry name" value="HATPase_dom"/>
</dbReference>
<dbReference type="SUPFAM" id="SSF63829">
    <property type="entry name" value="Calcium-dependent phosphotriesterase"/>
    <property type="match status" value="4"/>
</dbReference>
<evidence type="ECO:0000256" key="1">
    <source>
        <dbReference type="ARBA" id="ARBA00000085"/>
    </source>
</evidence>
<dbReference type="SUPFAM" id="SSF55781">
    <property type="entry name" value="GAF domain-like"/>
    <property type="match status" value="1"/>
</dbReference>
<proteinExistence type="predicted"/>
<dbReference type="InterPro" id="IPR029016">
    <property type="entry name" value="GAF-like_dom_sf"/>
</dbReference>
<dbReference type="Gene3D" id="3.40.50.2300">
    <property type="match status" value="1"/>
</dbReference>
<dbReference type="SUPFAM" id="SSF47384">
    <property type="entry name" value="Homodimeric domain of signal transducing histidine kinase"/>
    <property type="match status" value="1"/>
</dbReference>
<evidence type="ECO:0000256" key="8">
    <source>
        <dbReference type="ARBA" id="ARBA00023012"/>
    </source>
</evidence>
<feature type="domain" description="Histidine kinase" evidence="13">
    <location>
        <begin position="1159"/>
        <end position="1390"/>
    </location>
</feature>
<organism evidence="16 17">
    <name type="scientific">Rugamonas apoptosis</name>
    <dbReference type="NCBI Taxonomy" id="2758570"/>
    <lineage>
        <taxon>Bacteria</taxon>
        <taxon>Pseudomonadati</taxon>
        <taxon>Pseudomonadota</taxon>
        <taxon>Betaproteobacteria</taxon>
        <taxon>Burkholderiales</taxon>
        <taxon>Oxalobacteraceae</taxon>
        <taxon>Telluria group</taxon>
        <taxon>Rugamonas</taxon>
    </lineage>
</organism>
<dbReference type="InterPro" id="IPR015943">
    <property type="entry name" value="WD40/YVTN_repeat-like_dom_sf"/>
</dbReference>
<dbReference type="InterPro" id="IPR036641">
    <property type="entry name" value="HPT_dom_sf"/>
</dbReference>
<dbReference type="InterPro" id="IPR004358">
    <property type="entry name" value="Sig_transdc_His_kin-like_C"/>
</dbReference>
<dbReference type="Proteomes" id="UP000573499">
    <property type="component" value="Unassembled WGS sequence"/>
</dbReference>
<evidence type="ECO:0000313" key="16">
    <source>
        <dbReference type="EMBL" id="MBA5690065.1"/>
    </source>
</evidence>
<dbReference type="Pfam" id="PF00072">
    <property type="entry name" value="Response_reg"/>
    <property type="match status" value="1"/>
</dbReference>
<feature type="region of interest" description="Disordered" evidence="12">
    <location>
        <begin position="883"/>
        <end position="915"/>
    </location>
</feature>
<dbReference type="GO" id="GO:0000155">
    <property type="term" value="F:phosphorelay sensor kinase activity"/>
    <property type="evidence" value="ECO:0007669"/>
    <property type="project" value="InterPro"/>
</dbReference>
<dbReference type="CDD" id="cd17546">
    <property type="entry name" value="REC_hyHK_CKI1_RcsC-like"/>
    <property type="match status" value="1"/>
</dbReference>
<dbReference type="CDD" id="cd16922">
    <property type="entry name" value="HATPase_EvgS-ArcB-TorS-like"/>
    <property type="match status" value="1"/>
</dbReference>
<evidence type="ECO:0000256" key="4">
    <source>
        <dbReference type="ARBA" id="ARBA00022679"/>
    </source>
</evidence>
<dbReference type="SMART" id="SM00388">
    <property type="entry name" value="HisKA"/>
    <property type="match status" value="1"/>
</dbReference>
<feature type="coiled-coil region" evidence="11">
    <location>
        <begin position="1090"/>
        <end position="1159"/>
    </location>
</feature>
<keyword evidence="17" id="KW-1185">Reference proteome</keyword>
<dbReference type="Gene3D" id="2.130.10.10">
    <property type="entry name" value="YVTN repeat-like/Quinoprotein amine dehydrogenase"/>
    <property type="match status" value="2"/>
</dbReference>
<protein>
    <recommendedName>
        <fullName evidence="2">histidine kinase</fullName>
        <ecNumber evidence="2">2.7.13.3</ecNumber>
    </recommendedName>
</protein>
<evidence type="ECO:0000256" key="5">
    <source>
        <dbReference type="ARBA" id="ARBA00022741"/>
    </source>
</evidence>
<dbReference type="Gene3D" id="1.20.120.160">
    <property type="entry name" value="HPT domain"/>
    <property type="match status" value="1"/>
</dbReference>